<feature type="compositionally biased region" description="Basic and acidic residues" evidence="1">
    <location>
        <begin position="139"/>
        <end position="153"/>
    </location>
</feature>
<gene>
    <name evidence="2" type="ORF">JR316_007207</name>
</gene>
<feature type="compositionally biased region" description="Basic residues" evidence="1">
    <location>
        <begin position="154"/>
        <end position="169"/>
    </location>
</feature>
<comment type="caution">
    <text evidence="2">The sequence shown here is derived from an EMBL/GenBank/DDBJ whole genome shotgun (WGS) entry which is preliminary data.</text>
</comment>
<organism evidence="2">
    <name type="scientific">Psilocybe cubensis</name>
    <name type="common">Psychedelic mushroom</name>
    <name type="synonym">Stropharia cubensis</name>
    <dbReference type="NCBI Taxonomy" id="181762"/>
    <lineage>
        <taxon>Eukaryota</taxon>
        <taxon>Fungi</taxon>
        <taxon>Dikarya</taxon>
        <taxon>Basidiomycota</taxon>
        <taxon>Agaricomycotina</taxon>
        <taxon>Agaricomycetes</taxon>
        <taxon>Agaricomycetidae</taxon>
        <taxon>Agaricales</taxon>
        <taxon>Agaricineae</taxon>
        <taxon>Strophariaceae</taxon>
        <taxon>Psilocybe</taxon>
    </lineage>
</organism>
<proteinExistence type="predicted"/>
<evidence type="ECO:0000313" key="2">
    <source>
        <dbReference type="EMBL" id="KAG5168606.1"/>
    </source>
</evidence>
<reference evidence="2" key="1">
    <citation type="submission" date="2021-02" db="EMBL/GenBank/DDBJ databases">
        <title>Psilocybe cubensis genome.</title>
        <authorList>
            <person name="Mckernan K.J."/>
            <person name="Crawford S."/>
            <person name="Trippe A."/>
            <person name="Kane L.T."/>
            <person name="Mclaughlin S."/>
        </authorList>
    </citation>
    <scope>NUCLEOTIDE SEQUENCE [LARGE SCALE GENOMIC DNA]</scope>
    <source>
        <strain evidence="2">MGC-MH-2018</strain>
    </source>
</reference>
<evidence type="ECO:0000256" key="1">
    <source>
        <dbReference type="SAM" id="MobiDB-lite"/>
    </source>
</evidence>
<sequence length="583" mass="65677">MSESTTSTSAFNRPTQRMRMGYTLSMVDHPGSRAAGNFRAALHFGSAVETEGSFKSARSYISSRSPVISSPSFPYCEQTGAARHGRAEDMILSAIPRHVPQLQVGQIHPQDRSVHSDNRNHDHFSTNLDVTQGLLLERSSAEHQDTKYREAQNRHRPRRGRRSIPYHRPRNADPYEGDTEGPATSIRYGGGNFQSNAIQQGFSQPGDVEALPVHGTSESILRSNPEPDNRVHSMLAGIQEHLDRVNQRLDVVTSMMTTVHAAGLSSTAANSSQAHPTPGNSSSSPTNKRSRRRSSSRLEFMASVRELIDLKLGGPKMFDPRRMVSADELEDYLIKWDEGDNDYQRVPCCDINNFRIAFNCTPNSPWNKSASWVFAKYFMTTVISPSYTIHDIQKYFIVRCASLLKAYNRHLQSPQAAAALAKQMRHTARKNQKYSNRLETCKSHPYLRHHVGMVEQLGPGGMSSDESDYEPTPATAHLIPPNIKEVYHLVTLRPVWRAPEVSRWLSNIDSFRIILRSRSPDTRGNYPYVRFRHDMIVGESKPVKGLPVNTYDLGWIATRVSAEYDAGFTNEAYVFVHDPRLLE</sequence>
<dbReference type="EMBL" id="JAFIQS010000006">
    <property type="protein sequence ID" value="KAG5168606.1"/>
    <property type="molecule type" value="Genomic_DNA"/>
</dbReference>
<name>A0A8H8CKB1_PSICU</name>
<dbReference type="AlphaFoldDB" id="A0A8H8CKB1"/>
<feature type="compositionally biased region" description="Polar residues" evidence="1">
    <location>
        <begin position="264"/>
        <end position="280"/>
    </location>
</feature>
<feature type="region of interest" description="Disordered" evidence="1">
    <location>
        <begin position="264"/>
        <end position="296"/>
    </location>
</feature>
<protein>
    <submittedName>
        <fullName evidence="2">Uncharacterized protein</fullName>
    </submittedName>
</protein>
<accession>A0A8H8CKB1</accession>
<feature type="region of interest" description="Disordered" evidence="1">
    <location>
        <begin position="139"/>
        <end position="194"/>
    </location>
</feature>